<dbReference type="PANTHER" id="PTHR43179:SF12">
    <property type="entry name" value="GALACTOFURANOSYLTRANSFERASE GLFT2"/>
    <property type="match status" value="1"/>
</dbReference>
<dbReference type="CDD" id="cd04186">
    <property type="entry name" value="GT_2_like_c"/>
    <property type="match status" value="1"/>
</dbReference>
<gene>
    <name evidence="5" type="ORF">METZ01_LOCUS2066</name>
</gene>
<protein>
    <recommendedName>
        <fullName evidence="4">Glycosyltransferase 2-like domain-containing protein</fullName>
    </recommendedName>
</protein>
<organism evidence="5">
    <name type="scientific">marine metagenome</name>
    <dbReference type="NCBI Taxonomy" id="408172"/>
    <lineage>
        <taxon>unclassified sequences</taxon>
        <taxon>metagenomes</taxon>
        <taxon>ecological metagenomes</taxon>
    </lineage>
</organism>
<dbReference type="Gene3D" id="3.90.550.10">
    <property type="entry name" value="Spore Coat Polysaccharide Biosynthesis Protein SpsA, Chain A"/>
    <property type="match status" value="1"/>
</dbReference>
<dbReference type="EMBL" id="UINC01000110">
    <property type="protein sequence ID" value="SUZ49212.1"/>
    <property type="molecule type" value="Genomic_DNA"/>
</dbReference>
<evidence type="ECO:0000259" key="4">
    <source>
        <dbReference type="Pfam" id="PF00535"/>
    </source>
</evidence>
<keyword evidence="2" id="KW-0328">Glycosyltransferase</keyword>
<keyword evidence="3" id="KW-0808">Transferase</keyword>
<dbReference type="SUPFAM" id="SSF53448">
    <property type="entry name" value="Nucleotide-diphospho-sugar transferases"/>
    <property type="match status" value="1"/>
</dbReference>
<reference evidence="5" key="1">
    <citation type="submission" date="2018-05" db="EMBL/GenBank/DDBJ databases">
        <authorList>
            <person name="Lanie J.A."/>
            <person name="Ng W.-L."/>
            <person name="Kazmierczak K.M."/>
            <person name="Andrzejewski T.M."/>
            <person name="Davidsen T.M."/>
            <person name="Wayne K.J."/>
            <person name="Tettelin H."/>
            <person name="Glass J.I."/>
            <person name="Rusch D."/>
            <person name="Podicherti R."/>
            <person name="Tsui H.-C.T."/>
            <person name="Winkler M.E."/>
        </authorList>
    </citation>
    <scope>NUCLEOTIDE SEQUENCE</scope>
</reference>
<comment type="similarity">
    <text evidence="1">Belongs to the glycosyltransferase 2 family.</text>
</comment>
<dbReference type="InterPro" id="IPR001173">
    <property type="entry name" value="Glyco_trans_2-like"/>
</dbReference>
<dbReference type="PANTHER" id="PTHR43179">
    <property type="entry name" value="RHAMNOSYLTRANSFERASE WBBL"/>
    <property type="match status" value="1"/>
</dbReference>
<evidence type="ECO:0000313" key="5">
    <source>
        <dbReference type="EMBL" id="SUZ49212.1"/>
    </source>
</evidence>
<evidence type="ECO:0000256" key="1">
    <source>
        <dbReference type="ARBA" id="ARBA00006739"/>
    </source>
</evidence>
<evidence type="ECO:0000256" key="3">
    <source>
        <dbReference type="ARBA" id="ARBA00022679"/>
    </source>
</evidence>
<sequence>MVQPLVSVVIPHWNGVEVLSECLESLSETKYPNIEIIVVDNASTDGSPDWVSLNFPQVKLIENDQNYGYAGGCNRGAKTAEGEYLVFLNNDTIQDHHWLAG</sequence>
<accession>A0A381N3M9</accession>
<name>A0A381N3M9_9ZZZZ</name>
<dbReference type="GO" id="GO:0016757">
    <property type="term" value="F:glycosyltransferase activity"/>
    <property type="evidence" value="ECO:0007669"/>
    <property type="project" value="UniProtKB-KW"/>
</dbReference>
<feature type="non-terminal residue" evidence="5">
    <location>
        <position position="101"/>
    </location>
</feature>
<dbReference type="InterPro" id="IPR029044">
    <property type="entry name" value="Nucleotide-diphossugar_trans"/>
</dbReference>
<evidence type="ECO:0000256" key="2">
    <source>
        <dbReference type="ARBA" id="ARBA00022676"/>
    </source>
</evidence>
<dbReference type="AlphaFoldDB" id="A0A381N3M9"/>
<feature type="domain" description="Glycosyltransferase 2-like" evidence="4">
    <location>
        <begin position="7"/>
        <end position="99"/>
    </location>
</feature>
<proteinExistence type="inferred from homology"/>
<dbReference type="Pfam" id="PF00535">
    <property type="entry name" value="Glycos_transf_2"/>
    <property type="match status" value="1"/>
</dbReference>